<keyword evidence="2" id="KW-1185">Reference proteome</keyword>
<sequence length="218" mass="25554">MELKIEENDHMGVREELEEFLPLVRFLTMDLEEFTKHVASTNVFTPEEIQVIQTNISKSNNHQMPPILSTSKVKRKKYLDDSDLKSCTLKDGPDMTKQILYNSGEERILISEFKLKRNIYLSKMEYYANFCHSNAPKRVVTVCDDNDEELVTVPFIGKSAKFNEPLEMKSEKNYTFKLKEGILYNLIQTSWDIVSTDDIASGKKHFWKYPVTLYFWDK</sequence>
<dbReference type="AlphaFoldDB" id="A0AAV2S5N7"/>
<evidence type="ECO:0000313" key="2">
    <source>
        <dbReference type="Proteomes" id="UP001497623"/>
    </source>
</evidence>
<name>A0AAV2S5N7_MEGNR</name>
<accession>A0AAV2S5N7</accession>
<dbReference type="EMBL" id="CAXKWB010047842">
    <property type="protein sequence ID" value="CAL4166032.1"/>
    <property type="molecule type" value="Genomic_DNA"/>
</dbReference>
<proteinExistence type="predicted"/>
<gene>
    <name evidence="1" type="ORF">MNOR_LOCUS33347</name>
</gene>
<reference evidence="1 2" key="1">
    <citation type="submission" date="2024-05" db="EMBL/GenBank/DDBJ databases">
        <authorList>
            <person name="Wallberg A."/>
        </authorList>
    </citation>
    <scope>NUCLEOTIDE SEQUENCE [LARGE SCALE GENOMIC DNA]</scope>
</reference>
<protein>
    <submittedName>
        <fullName evidence="1">Uncharacterized protein</fullName>
    </submittedName>
</protein>
<organism evidence="1 2">
    <name type="scientific">Meganyctiphanes norvegica</name>
    <name type="common">Northern krill</name>
    <name type="synonym">Thysanopoda norvegica</name>
    <dbReference type="NCBI Taxonomy" id="48144"/>
    <lineage>
        <taxon>Eukaryota</taxon>
        <taxon>Metazoa</taxon>
        <taxon>Ecdysozoa</taxon>
        <taxon>Arthropoda</taxon>
        <taxon>Crustacea</taxon>
        <taxon>Multicrustacea</taxon>
        <taxon>Malacostraca</taxon>
        <taxon>Eumalacostraca</taxon>
        <taxon>Eucarida</taxon>
        <taxon>Euphausiacea</taxon>
        <taxon>Euphausiidae</taxon>
        <taxon>Meganyctiphanes</taxon>
    </lineage>
</organism>
<evidence type="ECO:0000313" key="1">
    <source>
        <dbReference type="EMBL" id="CAL4166032.1"/>
    </source>
</evidence>
<comment type="caution">
    <text evidence="1">The sequence shown here is derived from an EMBL/GenBank/DDBJ whole genome shotgun (WGS) entry which is preliminary data.</text>
</comment>
<dbReference type="Proteomes" id="UP001497623">
    <property type="component" value="Unassembled WGS sequence"/>
</dbReference>